<reference evidence="2" key="1">
    <citation type="journal article" date="2022" name="Mol. Ecol. Resour.">
        <title>The genomes of chicory, endive, great burdock and yacon provide insights into Asteraceae palaeo-polyploidization history and plant inulin production.</title>
        <authorList>
            <person name="Fan W."/>
            <person name="Wang S."/>
            <person name="Wang H."/>
            <person name="Wang A."/>
            <person name="Jiang F."/>
            <person name="Liu H."/>
            <person name="Zhao H."/>
            <person name="Xu D."/>
            <person name="Zhang Y."/>
        </authorList>
    </citation>
    <scope>NUCLEOTIDE SEQUENCE [LARGE SCALE GENOMIC DNA]</scope>
    <source>
        <strain evidence="2">cv. Niubang</strain>
    </source>
</reference>
<gene>
    <name evidence="1" type="ORF">L6452_09118</name>
</gene>
<evidence type="ECO:0000313" key="2">
    <source>
        <dbReference type="Proteomes" id="UP001055879"/>
    </source>
</evidence>
<protein>
    <submittedName>
        <fullName evidence="1">Uncharacterized protein</fullName>
    </submittedName>
</protein>
<dbReference type="EMBL" id="CM042049">
    <property type="protein sequence ID" value="KAI3746679.1"/>
    <property type="molecule type" value="Genomic_DNA"/>
</dbReference>
<proteinExistence type="predicted"/>
<sequence>MLSVVGDSAPKLSDNLINTPCESAQKYWIGGGGRNLEASESERRRNRVENQIWQDLAQTNEANSKRITQQLETSSGTGISAFAQYAALEAEVKMVSIAFFDGCLGDVEISGIFYWLLCALVVNN</sequence>
<dbReference type="Proteomes" id="UP001055879">
    <property type="component" value="Linkage Group LG03"/>
</dbReference>
<organism evidence="1 2">
    <name type="scientific">Arctium lappa</name>
    <name type="common">Greater burdock</name>
    <name type="synonym">Lappa major</name>
    <dbReference type="NCBI Taxonomy" id="4217"/>
    <lineage>
        <taxon>Eukaryota</taxon>
        <taxon>Viridiplantae</taxon>
        <taxon>Streptophyta</taxon>
        <taxon>Embryophyta</taxon>
        <taxon>Tracheophyta</taxon>
        <taxon>Spermatophyta</taxon>
        <taxon>Magnoliopsida</taxon>
        <taxon>eudicotyledons</taxon>
        <taxon>Gunneridae</taxon>
        <taxon>Pentapetalae</taxon>
        <taxon>asterids</taxon>
        <taxon>campanulids</taxon>
        <taxon>Asterales</taxon>
        <taxon>Asteraceae</taxon>
        <taxon>Carduoideae</taxon>
        <taxon>Cardueae</taxon>
        <taxon>Arctiinae</taxon>
        <taxon>Arctium</taxon>
    </lineage>
</organism>
<comment type="caution">
    <text evidence="1">The sequence shown here is derived from an EMBL/GenBank/DDBJ whole genome shotgun (WGS) entry which is preliminary data.</text>
</comment>
<name>A0ACB9DJ34_ARCLA</name>
<keyword evidence="2" id="KW-1185">Reference proteome</keyword>
<reference evidence="1 2" key="2">
    <citation type="journal article" date="2022" name="Mol. Ecol. Resour.">
        <title>The genomes of chicory, endive, great burdock and yacon provide insights into Asteraceae paleo-polyploidization history and plant inulin production.</title>
        <authorList>
            <person name="Fan W."/>
            <person name="Wang S."/>
            <person name="Wang H."/>
            <person name="Wang A."/>
            <person name="Jiang F."/>
            <person name="Liu H."/>
            <person name="Zhao H."/>
            <person name="Xu D."/>
            <person name="Zhang Y."/>
        </authorList>
    </citation>
    <scope>NUCLEOTIDE SEQUENCE [LARGE SCALE GENOMIC DNA]</scope>
    <source>
        <strain evidence="2">cv. Niubang</strain>
    </source>
</reference>
<evidence type="ECO:0000313" key="1">
    <source>
        <dbReference type="EMBL" id="KAI3746679.1"/>
    </source>
</evidence>
<accession>A0ACB9DJ34</accession>